<dbReference type="HOGENOM" id="CLU_110355_3_0_6"/>
<dbReference type="SUPFAM" id="SSF54909">
    <property type="entry name" value="Dimeric alpha+beta barrel"/>
    <property type="match status" value="1"/>
</dbReference>
<dbReference type="EMBL" id="CP001801">
    <property type="protein sequence ID" value="ACX96291.1"/>
    <property type="molecule type" value="Genomic_DNA"/>
</dbReference>
<keyword evidence="4" id="KW-1185">Reference proteome</keyword>
<proteinExistence type="inferred from homology"/>
<gene>
    <name evidence="3" type="ordered locus">Hneap_1459</name>
</gene>
<comment type="similarity">
    <text evidence="1">Belongs to the YciI family.</text>
</comment>
<evidence type="ECO:0000259" key="2">
    <source>
        <dbReference type="Pfam" id="PF03795"/>
    </source>
</evidence>
<evidence type="ECO:0000313" key="4">
    <source>
        <dbReference type="Proteomes" id="UP000009102"/>
    </source>
</evidence>
<dbReference type="Proteomes" id="UP000009102">
    <property type="component" value="Chromosome"/>
</dbReference>
<name>D0L0R8_HALNC</name>
<dbReference type="eggNOG" id="COG2350">
    <property type="taxonomic scope" value="Bacteria"/>
</dbReference>
<dbReference type="Pfam" id="PF03795">
    <property type="entry name" value="YCII"/>
    <property type="match status" value="1"/>
</dbReference>
<dbReference type="PANTHER" id="PTHR33606">
    <property type="entry name" value="PROTEIN YCII"/>
    <property type="match status" value="1"/>
</dbReference>
<dbReference type="InterPro" id="IPR005545">
    <property type="entry name" value="YCII"/>
</dbReference>
<dbReference type="InterPro" id="IPR051807">
    <property type="entry name" value="Sec-metab_biosynth-assoc"/>
</dbReference>
<evidence type="ECO:0000256" key="1">
    <source>
        <dbReference type="ARBA" id="ARBA00007689"/>
    </source>
</evidence>
<evidence type="ECO:0000313" key="3">
    <source>
        <dbReference type="EMBL" id="ACX96291.1"/>
    </source>
</evidence>
<protein>
    <submittedName>
        <fullName evidence="3">YCII-related protein</fullName>
    </submittedName>
</protein>
<accession>D0L0R8</accession>
<dbReference type="RefSeq" id="WP_012824325.1">
    <property type="nucleotide sequence ID" value="NC_013422.1"/>
</dbReference>
<organism evidence="3 4">
    <name type="scientific">Halothiobacillus neapolitanus (strain ATCC 23641 / DSM 15147 / CIP 104769 / NCIMB 8539 / c2)</name>
    <name type="common">Thiobacillus neapolitanus</name>
    <dbReference type="NCBI Taxonomy" id="555778"/>
    <lineage>
        <taxon>Bacteria</taxon>
        <taxon>Pseudomonadati</taxon>
        <taxon>Pseudomonadota</taxon>
        <taxon>Gammaproteobacteria</taxon>
        <taxon>Chromatiales</taxon>
        <taxon>Halothiobacillaceae</taxon>
        <taxon>Halothiobacillus</taxon>
    </lineage>
</organism>
<dbReference type="PANTHER" id="PTHR33606:SF3">
    <property type="entry name" value="PROTEIN YCII"/>
    <property type="match status" value="1"/>
</dbReference>
<dbReference type="InterPro" id="IPR011008">
    <property type="entry name" value="Dimeric_a/b-barrel"/>
</dbReference>
<dbReference type="AlphaFoldDB" id="D0L0R8"/>
<reference evidence="3 4" key="1">
    <citation type="submission" date="2009-10" db="EMBL/GenBank/DDBJ databases">
        <title>Complete sequence of Halothiobacillus neapolitanus c2.</title>
        <authorList>
            <consortium name="US DOE Joint Genome Institute"/>
            <person name="Lucas S."/>
            <person name="Copeland A."/>
            <person name="Lapidus A."/>
            <person name="Glavina del Rio T."/>
            <person name="Tice H."/>
            <person name="Bruce D."/>
            <person name="Goodwin L."/>
            <person name="Pitluck S."/>
            <person name="Davenport K."/>
            <person name="Brettin T."/>
            <person name="Detter J.C."/>
            <person name="Han C."/>
            <person name="Tapia R."/>
            <person name="Larimer F."/>
            <person name="Land M."/>
            <person name="Hauser L."/>
            <person name="Kyrpides N."/>
            <person name="Mikhailova N."/>
            <person name="Kerfeld C."/>
            <person name="Cannon G."/>
            <person name="Heinhort S."/>
        </authorList>
    </citation>
    <scope>NUCLEOTIDE SEQUENCE [LARGE SCALE GENOMIC DNA]</scope>
    <source>
        <strain evidence="4">ATCC 23641 / c2</strain>
    </source>
</reference>
<dbReference type="STRING" id="555778.Hneap_1459"/>
<dbReference type="OrthoDB" id="9797014at2"/>
<sequence length="109" mass="11991">MHFIIHAIDHPDSLTGRLAHRADHRKRIEALHNEGRLVTAGPLPNKVEADPNISGFSGSLIIADFPDEASARAWADTDPYVLNGIYAEIRVYPYLQTFSAAPTTTQVAK</sequence>
<feature type="domain" description="YCII-related" evidence="2">
    <location>
        <begin position="1"/>
        <end position="93"/>
    </location>
</feature>
<dbReference type="Gene3D" id="3.30.70.1060">
    <property type="entry name" value="Dimeric alpha+beta barrel"/>
    <property type="match status" value="1"/>
</dbReference>
<dbReference type="KEGG" id="hna:Hneap_1459"/>